<comment type="subcellular location">
    <subcellularLocation>
        <location evidence="1">Secreted</location>
    </subcellularLocation>
</comment>
<evidence type="ECO:0000256" key="5">
    <source>
        <dbReference type="SAM" id="SignalP"/>
    </source>
</evidence>
<feature type="domain" description="CFEM" evidence="6">
    <location>
        <begin position="44"/>
        <end position="162"/>
    </location>
</feature>
<feature type="chain" id="PRO_5021480135" description="CFEM domain-containing protein" evidence="5">
    <location>
        <begin position="26"/>
        <end position="200"/>
    </location>
</feature>
<dbReference type="InterPro" id="IPR008427">
    <property type="entry name" value="Extracellular_membr_CFEM_dom"/>
</dbReference>
<feature type="signal peptide" evidence="5">
    <location>
        <begin position="1"/>
        <end position="25"/>
    </location>
</feature>
<evidence type="ECO:0000313" key="8">
    <source>
        <dbReference type="Proteomes" id="UP000320333"/>
    </source>
</evidence>
<dbReference type="AlphaFoldDB" id="A0A507F8E6"/>
<dbReference type="OrthoDB" id="10416228at2759"/>
<dbReference type="Proteomes" id="UP000320333">
    <property type="component" value="Unassembled WGS sequence"/>
</dbReference>
<keyword evidence="2" id="KW-0964">Secreted</keyword>
<dbReference type="GO" id="GO:0005576">
    <property type="term" value="C:extracellular region"/>
    <property type="evidence" value="ECO:0007669"/>
    <property type="project" value="UniProtKB-SubCell"/>
</dbReference>
<evidence type="ECO:0000256" key="2">
    <source>
        <dbReference type="ARBA" id="ARBA00022525"/>
    </source>
</evidence>
<keyword evidence="4" id="KW-1015">Disulfide bond</keyword>
<comment type="caution">
    <text evidence="7">The sequence shown here is derived from an EMBL/GenBank/DDBJ whole genome shotgun (WGS) entry which is preliminary data.</text>
</comment>
<gene>
    <name evidence="7" type="ORF">CcCBS67573_g06009</name>
</gene>
<accession>A0A507F8E6</accession>
<evidence type="ECO:0000313" key="7">
    <source>
        <dbReference type="EMBL" id="TPX71985.1"/>
    </source>
</evidence>
<dbReference type="EMBL" id="QEAP01000237">
    <property type="protein sequence ID" value="TPX71985.1"/>
    <property type="molecule type" value="Genomic_DNA"/>
</dbReference>
<proteinExistence type="predicted"/>
<sequence>MHNLITKIATAFILTLHLFSTPTHAQLARAAAAFAAAKKNAEAAASSTMTQPTISNASLSAAIAILKEAPQCAVPCIANSTAASSTVFTIDTVVSLCSQITSPTALITCGTKVCNATEIGAIAKLFTEKASEIRDICLQLAPPTTASATASSSVVSSAAAATGSNGSSSVTSAKSSANEQVLVAATRAAAITLLVVFFIF</sequence>
<keyword evidence="8" id="KW-1185">Reference proteome</keyword>
<evidence type="ECO:0000256" key="4">
    <source>
        <dbReference type="ARBA" id="ARBA00023157"/>
    </source>
</evidence>
<evidence type="ECO:0000256" key="3">
    <source>
        <dbReference type="ARBA" id="ARBA00022729"/>
    </source>
</evidence>
<organism evidence="7 8">
    <name type="scientific">Chytriomyces confervae</name>
    <dbReference type="NCBI Taxonomy" id="246404"/>
    <lineage>
        <taxon>Eukaryota</taxon>
        <taxon>Fungi</taxon>
        <taxon>Fungi incertae sedis</taxon>
        <taxon>Chytridiomycota</taxon>
        <taxon>Chytridiomycota incertae sedis</taxon>
        <taxon>Chytridiomycetes</taxon>
        <taxon>Chytridiales</taxon>
        <taxon>Chytriomycetaceae</taxon>
        <taxon>Chytriomyces</taxon>
    </lineage>
</organism>
<name>A0A507F8E6_9FUNG</name>
<dbReference type="PROSITE" id="PS52012">
    <property type="entry name" value="CFEM"/>
    <property type="match status" value="1"/>
</dbReference>
<reference evidence="7 8" key="1">
    <citation type="journal article" date="2019" name="Sci. Rep.">
        <title>Comparative genomics of chytrid fungi reveal insights into the obligate biotrophic and pathogenic lifestyle of Synchytrium endobioticum.</title>
        <authorList>
            <person name="van de Vossenberg B.T.L.H."/>
            <person name="Warris S."/>
            <person name="Nguyen H.D.T."/>
            <person name="van Gent-Pelzer M.P.E."/>
            <person name="Joly D.L."/>
            <person name="van de Geest H.C."/>
            <person name="Bonants P.J.M."/>
            <person name="Smith D.S."/>
            <person name="Levesque C.A."/>
            <person name="van der Lee T.A.J."/>
        </authorList>
    </citation>
    <scope>NUCLEOTIDE SEQUENCE [LARGE SCALE GENOMIC DNA]</scope>
    <source>
        <strain evidence="7 8">CBS 675.73</strain>
    </source>
</reference>
<protein>
    <recommendedName>
        <fullName evidence="6">CFEM domain-containing protein</fullName>
    </recommendedName>
</protein>
<evidence type="ECO:0000256" key="1">
    <source>
        <dbReference type="ARBA" id="ARBA00004613"/>
    </source>
</evidence>
<evidence type="ECO:0000259" key="6">
    <source>
        <dbReference type="PROSITE" id="PS52012"/>
    </source>
</evidence>
<keyword evidence="3 5" id="KW-0732">Signal</keyword>